<reference evidence="7 8" key="1">
    <citation type="submission" date="2020-08" db="EMBL/GenBank/DDBJ databases">
        <title>Plant Genome Project.</title>
        <authorList>
            <person name="Zhang R.-G."/>
        </authorList>
    </citation>
    <scope>NUCLEOTIDE SEQUENCE [LARGE SCALE GENOMIC DNA]</scope>
    <source>
        <tissue evidence="7">Rhizome</tissue>
    </source>
</reference>
<dbReference type="EMBL" id="JACMSC010000010">
    <property type="protein sequence ID" value="KAG6503386.1"/>
    <property type="molecule type" value="Genomic_DNA"/>
</dbReference>
<accession>A0A8J5GCX6</accession>
<dbReference type="InterPro" id="IPR044839">
    <property type="entry name" value="NDR1-like"/>
</dbReference>
<comment type="subcellular location">
    <subcellularLocation>
        <location evidence="1">Membrane</location>
        <topology evidence="1">Single-pass membrane protein</topology>
    </subcellularLocation>
</comment>
<sequence length="218" mass="23535">MSAELPSSPPHHLFPNRFFYRPAAVRSSLTRRAIKLICSVFLSFLLVAGILLFVLWLALRPHRPRFHVLSFSAAGLSSPGDGGGLSFNFNVSVRNPNGKISISYDSIFCSVYYRSDRVGSGRPMPAAAPFYQPPKNTKAVSGEASGVAPAPAAAMIAGEEAEGSVGFRLEMTSVIRFSVSTLDTRRHRLHVSCNVDVGGADGLITVGSKNKRCSIYFL</sequence>
<evidence type="ECO:0000256" key="1">
    <source>
        <dbReference type="ARBA" id="ARBA00004167"/>
    </source>
</evidence>
<keyword evidence="4 5" id="KW-0472">Membrane</keyword>
<evidence type="ECO:0000259" key="6">
    <source>
        <dbReference type="Pfam" id="PF03168"/>
    </source>
</evidence>
<dbReference type="GO" id="GO:0009506">
    <property type="term" value="C:plasmodesma"/>
    <property type="evidence" value="ECO:0007669"/>
    <property type="project" value="TreeGrafter"/>
</dbReference>
<evidence type="ECO:0000256" key="3">
    <source>
        <dbReference type="ARBA" id="ARBA00022989"/>
    </source>
</evidence>
<feature type="domain" description="Late embryogenesis abundant protein LEA-2 subgroup" evidence="6">
    <location>
        <begin position="91"/>
        <end position="194"/>
    </location>
</feature>
<dbReference type="PANTHER" id="PTHR31415">
    <property type="entry name" value="OS05G0367900 PROTEIN"/>
    <property type="match status" value="1"/>
</dbReference>
<dbReference type="OrthoDB" id="779224at2759"/>
<protein>
    <recommendedName>
        <fullName evidence="6">Late embryogenesis abundant protein LEA-2 subgroup domain-containing protein</fullName>
    </recommendedName>
</protein>
<evidence type="ECO:0000313" key="7">
    <source>
        <dbReference type="EMBL" id="KAG6503386.1"/>
    </source>
</evidence>
<feature type="transmembrane region" description="Helical" evidence="5">
    <location>
        <begin position="36"/>
        <end position="59"/>
    </location>
</feature>
<evidence type="ECO:0000313" key="8">
    <source>
        <dbReference type="Proteomes" id="UP000734854"/>
    </source>
</evidence>
<evidence type="ECO:0000256" key="2">
    <source>
        <dbReference type="ARBA" id="ARBA00022692"/>
    </source>
</evidence>
<dbReference type="Pfam" id="PF03168">
    <property type="entry name" value="LEA_2"/>
    <property type="match status" value="1"/>
</dbReference>
<dbReference type="GO" id="GO:0005886">
    <property type="term" value="C:plasma membrane"/>
    <property type="evidence" value="ECO:0007669"/>
    <property type="project" value="TreeGrafter"/>
</dbReference>
<dbReference type="PANTHER" id="PTHR31415:SF3">
    <property type="entry name" value="LATE EMBRYOGENESIS ABUNDANT (LEA) HYDROXYPROLINE-RICH GLYCOPROTEIN FAMILY"/>
    <property type="match status" value="1"/>
</dbReference>
<comment type="caution">
    <text evidence="7">The sequence shown here is derived from an EMBL/GenBank/DDBJ whole genome shotgun (WGS) entry which is preliminary data.</text>
</comment>
<keyword evidence="2 5" id="KW-0812">Transmembrane</keyword>
<dbReference type="InterPro" id="IPR004864">
    <property type="entry name" value="LEA_2"/>
</dbReference>
<name>A0A8J5GCX6_ZINOF</name>
<keyword evidence="8" id="KW-1185">Reference proteome</keyword>
<dbReference type="AlphaFoldDB" id="A0A8J5GCX6"/>
<dbReference type="GO" id="GO:0098542">
    <property type="term" value="P:defense response to other organism"/>
    <property type="evidence" value="ECO:0007669"/>
    <property type="project" value="InterPro"/>
</dbReference>
<organism evidence="7 8">
    <name type="scientific">Zingiber officinale</name>
    <name type="common">Ginger</name>
    <name type="synonym">Amomum zingiber</name>
    <dbReference type="NCBI Taxonomy" id="94328"/>
    <lineage>
        <taxon>Eukaryota</taxon>
        <taxon>Viridiplantae</taxon>
        <taxon>Streptophyta</taxon>
        <taxon>Embryophyta</taxon>
        <taxon>Tracheophyta</taxon>
        <taxon>Spermatophyta</taxon>
        <taxon>Magnoliopsida</taxon>
        <taxon>Liliopsida</taxon>
        <taxon>Zingiberales</taxon>
        <taxon>Zingiberaceae</taxon>
        <taxon>Zingiber</taxon>
    </lineage>
</organism>
<evidence type="ECO:0000256" key="5">
    <source>
        <dbReference type="SAM" id="Phobius"/>
    </source>
</evidence>
<evidence type="ECO:0000256" key="4">
    <source>
        <dbReference type="ARBA" id="ARBA00023136"/>
    </source>
</evidence>
<keyword evidence="3 5" id="KW-1133">Transmembrane helix</keyword>
<proteinExistence type="predicted"/>
<dbReference type="Proteomes" id="UP000734854">
    <property type="component" value="Unassembled WGS sequence"/>
</dbReference>
<gene>
    <name evidence="7" type="ORF">ZIOFF_035698</name>
</gene>